<keyword evidence="7" id="KW-0256">Endoplasmic reticulum</keyword>
<evidence type="ECO:0000256" key="12">
    <source>
        <dbReference type="ARBA" id="ARBA00023136"/>
    </source>
</evidence>
<dbReference type="Gene3D" id="1.10.630.10">
    <property type="entry name" value="Cytochrome P450"/>
    <property type="match status" value="1"/>
</dbReference>
<evidence type="ECO:0000256" key="4">
    <source>
        <dbReference type="ARBA" id="ARBA00010617"/>
    </source>
</evidence>
<dbReference type="InParanoid" id="A0A6L2PIP4"/>
<evidence type="ECO:0000256" key="5">
    <source>
        <dbReference type="ARBA" id="ARBA00022617"/>
    </source>
</evidence>
<comment type="cofactor">
    <cofactor evidence="1">
        <name>heme</name>
        <dbReference type="ChEBI" id="CHEBI:30413"/>
    </cofactor>
</comment>
<accession>A0A6L2PIP4</accession>
<comment type="similarity">
    <text evidence="4">Belongs to the cytochrome P450 family.</text>
</comment>
<keyword evidence="5" id="KW-0349">Heme</keyword>
<keyword evidence="13" id="KW-1133">Transmembrane helix</keyword>
<dbReference type="GO" id="GO:0005789">
    <property type="term" value="C:endoplasmic reticulum membrane"/>
    <property type="evidence" value="ECO:0007669"/>
    <property type="project" value="UniProtKB-SubCell"/>
</dbReference>
<name>A0A6L2PIP4_COPFO</name>
<dbReference type="GO" id="GO:0020037">
    <property type="term" value="F:heme binding"/>
    <property type="evidence" value="ECO:0007669"/>
    <property type="project" value="InterPro"/>
</dbReference>
<dbReference type="SUPFAM" id="SSF48264">
    <property type="entry name" value="Cytochrome P450"/>
    <property type="match status" value="1"/>
</dbReference>
<protein>
    <recommendedName>
        <fullName evidence="16">Cytochrome P450</fullName>
    </recommendedName>
</protein>
<dbReference type="InterPro" id="IPR050476">
    <property type="entry name" value="Insect_CytP450_Detox"/>
</dbReference>
<dbReference type="PANTHER" id="PTHR24292:SF54">
    <property type="entry name" value="CYP9F3-RELATED"/>
    <property type="match status" value="1"/>
</dbReference>
<keyword evidence="6" id="KW-0479">Metal-binding</keyword>
<evidence type="ECO:0000256" key="6">
    <source>
        <dbReference type="ARBA" id="ARBA00022723"/>
    </source>
</evidence>
<dbReference type="GO" id="GO:0005506">
    <property type="term" value="F:iron ion binding"/>
    <property type="evidence" value="ECO:0007669"/>
    <property type="project" value="InterPro"/>
</dbReference>
<comment type="caution">
    <text evidence="14">The sequence shown here is derived from an EMBL/GenBank/DDBJ whole genome shotgun (WGS) entry which is preliminary data.</text>
</comment>
<gene>
    <name evidence="14" type="ORF">Cfor_02248</name>
</gene>
<evidence type="ECO:0008006" key="16">
    <source>
        <dbReference type="Google" id="ProtNLM"/>
    </source>
</evidence>
<dbReference type="InterPro" id="IPR036396">
    <property type="entry name" value="Cyt_P450_sf"/>
</dbReference>
<dbReference type="OrthoDB" id="2789670at2759"/>
<keyword evidence="8" id="KW-0492">Microsome</keyword>
<evidence type="ECO:0000256" key="2">
    <source>
        <dbReference type="ARBA" id="ARBA00004524"/>
    </source>
</evidence>
<keyword evidence="13" id="KW-0812">Transmembrane</keyword>
<evidence type="ECO:0000256" key="9">
    <source>
        <dbReference type="ARBA" id="ARBA00023002"/>
    </source>
</evidence>
<evidence type="ECO:0000256" key="7">
    <source>
        <dbReference type="ARBA" id="ARBA00022824"/>
    </source>
</evidence>
<reference evidence="15" key="1">
    <citation type="submission" date="2020-01" db="EMBL/GenBank/DDBJ databases">
        <title>Draft genome sequence of the Termite Coptotermes fromosanus.</title>
        <authorList>
            <person name="Itakura S."/>
            <person name="Yosikawa Y."/>
            <person name="Umezawa K."/>
        </authorList>
    </citation>
    <scope>NUCLEOTIDE SEQUENCE [LARGE SCALE GENOMIC DNA]</scope>
</reference>
<evidence type="ECO:0000256" key="3">
    <source>
        <dbReference type="ARBA" id="ARBA00004586"/>
    </source>
</evidence>
<dbReference type="EMBL" id="BLKM01004717">
    <property type="protein sequence ID" value="GFG32274.1"/>
    <property type="molecule type" value="Genomic_DNA"/>
</dbReference>
<evidence type="ECO:0000256" key="10">
    <source>
        <dbReference type="ARBA" id="ARBA00023004"/>
    </source>
</evidence>
<evidence type="ECO:0000313" key="15">
    <source>
        <dbReference type="Proteomes" id="UP000502823"/>
    </source>
</evidence>
<dbReference type="Proteomes" id="UP000502823">
    <property type="component" value="Unassembled WGS sequence"/>
</dbReference>
<evidence type="ECO:0000256" key="13">
    <source>
        <dbReference type="SAM" id="Phobius"/>
    </source>
</evidence>
<feature type="transmembrane region" description="Helical" evidence="13">
    <location>
        <begin position="13"/>
        <end position="32"/>
    </location>
</feature>
<dbReference type="PANTHER" id="PTHR24292">
    <property type="entry name" value="CYTOCHROME P450"/>
    <property type="match status" value="1"/>
</dbReference>
<dbReference type="GO" id="GO:0016705">
    <property type="term" value="F:oxidoreductase activity, acting on paired donors, with incorporation or reduction of molecular oxygen"/>
    <property type="evidence" value="ECO:0007669"/>
    <property type="project" value="InterPro"/>
</dbReference>
<proteinExistence type="inferred from homology"/>
<evidence type="ECO:0000256" key="8">
    <source>
        <dbReference type="ARBA" id="ARBA00022848"/>
    </source>
</evidence>
<keyword evidence="10" id="KW-0408">Iron</keyword>
<organism evidence="14 15">
    <name type="scientific">Coptotermes formosanus</name>
    <name type="common">Formosan subterranean termite</name>
    <dbReference type="NCBI Taxonomy" id="36987"/>
    <lineage>
        <taxon>Eukaryota</taxon>
        <taxon>Metazoa</taxon>
        <taxon>Ecdysozoa</taxon>
        <taxon>Arthropoda</taxon>
        <taxon>Hexapoda</taxon>
        <taxon>Insecta</taxon>
        <taxon>Pterygota</taxon>
        <taxon>Neoptera</taxon>
        <taxon>Polyneoptera</taxon>
        <taxon>Dictyoptera</taxon>
        <taxon>Blattodea</taxon>
        <taxon>Blattoidea</taxon>
        <taxon>Termitoidae</taxon>
        <taxon>Rhinotermitidae</taxon>
        <taxon>Coptotermes</taxon>
    </lineage>
</organism>
<keyword evidence="12 13" id="KW-0472">Membrane</keyword>
<comment type="subcellular location">
    <subcellularLocation>
        <location evidence="3">Endoplasmic reticulum membrane</location>
    </subcellularLocation>
    <subcellularLocation>
        <location evidence="2">Microsome membrane</location>
    </subcellularLocation>
</comment>
<keyword evidence="15" id="KW-1185">Reference proteome</keyword>
<evidence type="ECO:0000256" key="11">
    <source>
        <dbReference type="ARBA" id="ARBA00023033"/>
    </source>
</evidence>
<dbReference type="GO" id="GO:0004497">
    <property type="term" value="F:monooxygenase activity"/>
    <property type="evidence" value="ECO:0007669"/>
    <property type="project" value="UniProtKB-KW"/>
</dbReference>
<evidence type="ECO:0000313" key="14">
    <source>
        <dbReference type="EMBL" id="GFG32274.1"/>
    </source>
</evidence>
<sequence length="183" mass="20829">MALLDCTWCCSDWAILMLIAAVVLYFIGTSNYNHFSKQNVPFIKPVPFVGCMGPVLLRRQHVPHIIMDAYNKLEGHPYGGIFMFKQPFIMSRDPELIKTIAVRDFEYFTDHRSILSEDCEPLWSRGLFSLRGKDLCVVCTHPGDGPVAASKMLVLADYPTRPPSVSERCHICSIFSEKIKRNM</sequence>
<keyword evidence="9" id="KW-0560">Oxidoreductase</keyword>
<dbReference type="AlphaFoldDB" id="A0A6L2PIP4"/>
<keyword evidence="11" id="KW-0503">Monooxygenase</keyword>
<evidence type="ECO:0000256" key="1">
    <source>
        <dbReference type="ARBA" id="ARBA00001971"/>
    </source>
</evidence>